<reference evidence="9 10" key="2">
    <citation type="journal article" date="2022" name="Mol. Biol. Evol.">
        <title>Comparative Genomics Reveals Insights into the Divergent Evolution of Astigmatic Mites and Household Pest Adaptations.</title>
        <authorList>
            <person name="Xiong Q."/>
            <person name="Wan A.T."/>
            <person name="Liu X."/>
            <person name="Fung C.S."/>
            <person name="Xiao X."/>
            <person name="Malainual N."/>
            <person name="Hou J."/>
            <person name="Wang L."/>
            <person name="Wang M."/>
            <person name="Yang K.Y."/>
            <person name="Cui Y."/>
            <person name="Leung E.L."/>
            <person name="Nong W."/>
            <person name="Shin S.K."/>
            <person name="Au S.W."/>
            <person name="Jeong K.Y."/>
            <person name="Chew F.T."/>
            <person name="Hui J.H."/>
            <person name="Leung T.F."/>
            <person name="Tungtrongchitr A."/>
            <person name="Zhong N."/>
            <person name="Liu Z."/>
            <person name="Tsui S.K."/>
        </authorList>
    </citation>
    <scope>NUCLEOTIDE SEQUENCE [LARGE SCALE GENOMIC DNA]</scope>
    <source>
        <strain evidence="9">Derp</strain>
    </source>
</reference>
<reference evidence="9 10" key="1">
    <citation type="journal article" date="2018" name="J. Allergy Clin. Immunol.">
        <title>High-quality assembly of Dermatophagoides pteronyssinus genome and transcriptome reveals a wide range of novel allergens.</title>
        <authorList>
            <person name="Liu X.Y."/>
            <person name="Yang K.Y."/>
            <person name="Wang M.Q."/>
            <person name="Kwok J.S."/>
            <person name="Zeng X."/>
            <person name="Yang Z."/>
            <person name="Xiao X.J."/>
            <person name="Lau C.P."/>
            <person name="Li Y."/>
            <person name="Huang Z.M."/>
            <person name="Ba J.G."/>
            <person name="Yim A.K."/>
            <person name="Ouyang C.Y."/>
            <person name="Ngai S.M."/>
            <person name="Chan T.F."/>
            <person name="Leung E.L."/>
            <person name="Liu L."/>
            <person name="Liu Z.G."/>
            <person name="Tsui S.K."/>
        </authorList>
    </citation>
    <scope>NUCLEOTIDE SEQUENCE [LARGE SCALE GENOMIC DNA]</scope>
    <source>
        <strain evidence="9">Derp</strain>
    </source>
</reference>
<feature type="compositionally biased region" description="Low complexity" evidence="7">
    <location>
        <begin position="479"/>
        <end position="495"/>
    </location>
</feature>
<evidence type="ECO:0008006" key="11">
    <source>
        <dbReference type="Google" id="ProtNLM"/>
    </source>
</evidence>
<feature type="transmembrane region" description="Helical" evidence="8">
    <location>
        <begin position="221"/>
        <end position="243"/>
    </location>
</feature>
<dbReference type="PANTHER" id="PTHR31158">
    <property type="entry name" value="DUAL OXIDASE 2"/>
    <property type="match status" value="1"/>
</dbReference>
<feature type="transmembrane region" description="Helical" evidence="8">
    <location>
        <begin position="264"/>
        <end position="290"/>
    </location>
</feature>
<dbReference type="EMBL" id="NJHN03000099">
    <property type="protein sequence ID" value="KAH9415261.1"/>
    <property type="molecule type" value="Genomic_DNA"/>
</dbReference>
<proteinExistence type="inferred from homology"/>
<keyword evidence="6" id="KW-0325">Glycoprotein</keyword>
<name>A0ABQ8IY69_DERPT</name>
<evidence type="ECO:0000256" key="6">
    <source>
        <dbReference type="ARBA" id="ARBA00023180"/>
    </source>
</evidence>
<keyword evidence="4 8" id="KW-1133">Transmembrane helix</keyword>
<evidence type="ECO:0000256" key="2">
    <source>
        <dbReference type="ARBA" id="ARBA00009816"/>
    </source>
</evidence>
<dbReference type="Pfam" id="PF10204">
    <property type="entry name" value="DuoxA"/>
    <property type="match status" value="1"/>
</dbReference>
<evidence type="ECO:0000256" key="7">
    <source>
        <dbReference type="SAM" id="MobiDB-lite"/>
    </source>
</evidence>
<dbReference type="Proteomes" id="UP000887458">
    <property type="component" value="Unassembled WGS sequence"/>
</dbReference>
<dbReference type="InterPro" id="IPR018469">
    <property type="entry name" value="Dual_oxidase_maturation_fac"/>
</dbReference>
<keyword evidence="10" id="KW-1185">Reference proteome</keyword>
<feature type="compositionally biased region" description="Acidic residues" evidence="7">
    <location>
        <begin position="613"/>
        <end position="626"/>
    </location>
</feature>
<feature type="compositionally biased region" description="Low complexity" evidence="7">
    <location>
        <begin position="570"/>
        <end position="612"/>
    </location>
</feature>
<evidence type="ECO:0000256" key="8">
    <source>
        <dbReference type="SAM" id="Phobius"/>
    </source>
</evidence>
<feature type="transmembrane region" description="Helical" evidence="8">
    <location>
        <begin position="193"/>
        <end position="215"/>
    </location>
</feature>
<evidence type="ECO:0000313" key="9">
    <source>
        <dbReference type="EMBL" id="KAH9415261.1"/>
    </source>
</evidence>
<evidence type="ECO:0000256" key="5">
    <source>
        <dbReference type="ARBA" id="ARBA00023136"/>
    </source>
</evidence>
<feature type="region of interest" description="Disordered" evidence="7">
    <location>
        <begin position="476"/>
        <end position="496"/>
    </location>
</feature>
<feature type="region of interest" description="Disordered" evidence="7">
    <location>
        <begin position="703"/>
        <end position="754"/>
    </location>
</feature>
<accession>A0ABQ8IY69</accession>
<comment type="subcellular location">
    <subcellularLocation>
        <location evidence="1">Membrane</location>
        <topology evidence="1">Multi-pass membrane protein</topology>
    </subcellularLocation>
</comment>
<evidence type="ECO:0000313" key="10">
    <source>
        <dbReference type="Proteomes" id="UP000887458"/>
    </source>
</evidence>
<protein>
    <recommendedName>
        <fullName evidence="11">Dual oxidase maturation factor 1-like</fullName>
    </recommendedName>
</protein>
<evidence type="ECO:0000256" key="3">
    <source>
        <dbReference type="ARBA" id="ARBA00022692"/>
    </source>
</evidence>
<comment type="caution">
    <text evidence="9">The sequence shown here is derived from an EMBL/GenBank/DDBJ whole genome shotgun (WGS) entry which is preliminary data.</text>
</comment>
<gene>
    <name evidence="9" type="ORF">DERP_006355</name>
</gene>
<feature type="region of interest" description="Disordered" evidence="7">
    <location>
        <begin position="562"/>
        <end position="631"/>
    </location>
</feature>
<feature type="region of interest" description="Disordered" evidence="7">
    <location>
        <begin position="396"/>
        <end position="419"/>
    </location>
</feature>
<comment type="similarity">
    <text evidence="2">Belongs to the DUOXA family.</text>
</comment>
<keyword evidence="5 8" id="KW-0472">Membrane</keyword>
<feature type="transmembrane region" description="Helical" evidence="8">
    <location>
        <begin position="42"/>
        <end position="62"/>
    </location>
</feature>
<evidence type="ECO:0000256" key="4">
    <source>
        <dbReference type="ARBA" id="ARBA00022989"/>
    </source>
</evidence>
<keyword evidence="3 8" id="KW-0812">Transmembrane</keyword>
<dbReference type="PANTHER" id="PTHR31158:SF10">
    <property type="entry name" value="LD27791P"/>
    <property type="match status" value="1"/>
</dbReference>
<sequence length="768" mass="85980">MSSSPDLVTVGPSWFDAFQDNGGPVLYSSMNRTAAIEDIRNILIYISFTTFFVAFLIIFPGIRKERVSTFICVTTSLFIGAVILISNCGSNWHVAKGSIAGPYRAFSKEKIYANVGVYIGLDSVNITMKALPIHRHHEEINYNERFYWIGANQMKHEFQRALAKGLPFPILTISEYLSQDGEGFNWGRHYRLAGYYTSISLWLAFASWILMNILLCAVPRYGAYTMQLTGLLMLLSNLLYIMMIPGKPLRIPFEGSTLIFSYGWCFWLVFAAGLTAVFIGATVSIVDILFPNKFSTILEVDYDTPYRYFVGNDIHIVGSLPPPLNAYYYHHQHQSSLSTTISSNQSNQSSHHLYQKKNKLSSNNHNNILRHYSASKTASLTTNTSSCCAGSTTRLTSSTTTTTNHHHHQSISKTKSDASTCTRDDDDLLMMIMANNDKKKDHETSCNNRIECIVDVNDDGCADLKKHQQQIFTTKAEIETNSNSENNNDDNNNNTIIVSNYSKDSVQRINQLNQDVIDDDDDKQFAFENRAYHIDDDDDDDHRFKEKNLNQGEETKEFLLNEDKQPEVKSSSNELLLLSSTPTPSTSLMMIKSSSSISSPSPSLSSSSPISTDIDDDDDVEDDAANESDVSTTIIDGKRAISLSNFGKFTEQYEKRENFFNHNPHNNNSHHSTTFGYPLASAGFRAIKSGFINRPFIVNNNEINHQQTTTKDETTTKSMKIKRLKSSTLSSSLDKDDTNGNGHPKSSTTTTTTAATVRVDLSSSAAMW</sequence>
<organism evidence="9 10">
    <name type="scientific">Dermatophagoides pteronyssinus</name>
    <name type="common">European house dust mite</name>
    <dbReference type="NCBI Taxonomy" id="6956"/>
    <lineage>
        <taxon>Eukaryota</taxon>
        <taxon>Metazoa</taxon>
        <taxon>Ecdysozoa</taxon>
        <taxon>Arthropoda</taxon>
        <taxon>Chelicerata</taxon>
        <taxon>Arachnida</taxon>
        <taxon>Acari</taxon>
        <taxon>Acariformes</taxon>
        <taxon>Sarcoptiformes</taxon>
        <taxon>Astigmata</taxon>
        <taxon>Psoroptidia</taxon>
        <taxon>Analgoidea</taxon>
        <taxon>Pyroglyphidae</taxon>
        <taxon>Dermatophagoidinae</taxon>
        <taxon>Dermatophagoides</taxon>
    </lineage>
</organism>
<evidence type="ECO:0000256" key="1">
    <source>
        <dbReference type="ARBA" id="ARBA00004141"/>
    </source>
</evidence>
<feature type="transmembrane region" description="Helical" evidence="8">
    <location>
        <begin position="68"/>
        <end position="86"/>
    </location>
</feature>